<dbReference type="GO" id="GO:0001227">
    <property type="term" value="F:DNA-binding transcription repressor activity, RNA polymerase II-specific"/>
    <property type="evidence" value="ECO:0007669"/>
    <property type="project" value="Ensembl"/>
</dbReference>
<dbReference type="InterPro" id="IPR011333">
    <property type="entry name" value="SKP1/BTB/POZ_sf"/>
</dbReference>
<evidence type="ECO:0000256" key="9">
    <source>
        <dbReference type="ARBA" id="ARBA00023015"/>
    </source>
</evidence>
<dbReference type="Proteomes" id="UP000233100">
    <property type="component" value="Chromosome 10"/>
</dbReference>
<dbReference type="GO" id="GO:2001199">
    <property type="term" value="P:negative regulation of dendritic cell differentiation"/>
    <property type="evidence" value="ECO:0007669"/>
    <property type="project" value="Ensembl"/>
</dbReference>
<reference evidence="20" key="3">
    <citation type="submission" date="2025-09" db="UniProtKB">
        <authorList>
            <consortium name="Ensembl"/>
        </authorList>
    </citation>
    <scope>IDENTIFICATION</scope>
</reference>
<evidence type="ECO:0000256" key="8">
    <source>
        <dbReference type="ARBA" id="ARBA00022843"/>
    </source>
</evidence>
<dbReference type="FunFam" id="3.30.160.60:FF:001046">
    <property type="entry name" value="Zinc finger and BTB domain containing 46"/>
    <property type="match status" value="1"/>
</dbReference>
<dbReference type="GeneTree" id="ENSGT00940000158060"/>
<dbReference type="InterPro" id="IPR000210">
    <property type="entry name" value="BTB/POZ_dom"/>
</dbReference>
<keyword evidence="21" id="KW-1185">Reference proteome</keyword>
<dbReference type="Ensembl" id="ENSMFAT00000005223.2">
    <property type="protein sequence ID" value="ENSMFAP00000031013.2"/>
    <property type="gene ID" value="ENSMFAG00000042680.2"/>
</dbReference>
<dbReference type="STRING" id="9541.ENSMFAP00000031013"/>
<dbReference type="Pfam" id="PF00651">
    <property type="entry name" value="BTB"/>
    <property type="match status" value="1"/>
</dbReference>
<evidence type="ECO:0000313" key="20">
    <source>
        <dbReference type="Ensembl" id="ENSMFAP00000031013.2"/>
    </source>
</evidence>
<evidence type="ECO:0000256" key="11">
    <source>
        <dbReference type="ARBA" id="ARBA00023242"/>
    </source>
</evidence>
<dbReference type="InterPro" id="IPR013087">
    <property type="entry name" value="Znf_C2H2_type"/>
</dbReference>
<evidence type="ECO:0000256" key="1">
    <source>
        <dbReference type="ARBA" id="ARBA00004123"/>
    </source>
</evidence>
<evidence type="ECO:0000256" key="4">
    <source>
        <dbReference type="ARBA" id="ARBA00022723"/>
    </source>
</evidence>
<keyword evidence="7" id="KW-0862">Zinc</keyword>
<dbReference type="SMART" id="SM00225">
    <property type="entry name" value="BTB"/>
    <property type="match status" value="1"/>
</dbReference>
<keyword evidence="3" id="KW-0597">Phosphoprotein</keyword>
<evidence type="ECO:0000256" key="15">
    <source>
        <dbReference type="ARBA" id="ARBA00078821"/>
    </source>
</evidence>
<keyword evidence="11" id="KW-0539">Nucleus</keyword>
<sequence>MNNRKEDMEIASHYRHLLRELNEQRQHGVLCDVCVVVEGKVFKAHKNVLLGSSRYFKTLYCQVQKTSEQATVTHLDIVTAQGFKAIIDFMYSAHLALTSRNVIEVMSAASFLQMTDIVQACHDFIKAALDISIKSDASDELAEFEIGASSSSSTEALISAVMAGRSISPWLARRTSPANSSGDSAIASCHDGGSSYGKEDQEPKADGPDDVSSQSLWPGDVGYGPLRIKEEQVSPSQYGGSELPSAKDGAVQNFSEQSAGDAWQPTGRRKNRKNKETVRHITQQVEDDSRAGSPVPSFLPTSGWPFSSRDSNADLSVTEASSSDSRGERAELYAQVEEGLLGGEASYLGPPLTPEKDDALHQATAVANLRAALMSKNSLLSLKADVLGDDGSLLFEYLPRGAHSLSLNEFTVIRKKFKCPYCSFSAMHQCILKRHMRSHTGERPYPCEICGKKFTRREHMKRHTLVSAGRVCAPRAVCGHDVWAGGSQWRCRPPRTPDRVLWRGRQQGRRAAQLAHGPCLLRPGLLGVGGPHGPCQGFCPPCPPTGPKGSQASASSAHSAWSPQPSATSVSPAPALPRDDKPCPGACRPVCAHCAHPGAQNRQVVVR</sequence>
<reference evidence="20" key="2">
    <citation type="submission" date="2025-08" db="UniProtKB">
        <authorList>
            <consortium name="Ensembl"/>
        </authorList>
    </citation>
    <scope>IDENTIFICATION</scope>
</reference>
<evidence type="ECO:0000256" key="7">
    <source>
        <dbReference type="ARBA" id="ARBA00022833"/>
    </source>
</evidence>
<dbReference type="Bgee" id="ENSMFAG00000042680">
    <property type="expression patterns" value="Expressed in cerebellum and 11 other cell types or tissues"/>
</dbReference>
<comment type="function">
    <text evidence="12">Functions as a transcriptional repressor for PRDM1.</text>
</comment>
<feature type="compositionally biased region" description="Basic and acidic residues" evidence="17">
    <location>
        <begin position="197"/>
        <end position="207"/>
    </location>
</feature>
<keyword evidence="4" id="KW-0479">Metal-binding</keyword>
<evidence type="ECO:0000256" key="2">
    <source>
        <dbReference type="ARBA" id="ARBA00022499"/>
    </source>
</evidence>
<dbReference type="Pfam" id="PF13465">
    <property type="entry name" value="zf-H2C2_2"/>
    <property type="match status" value="1"/>
</dbReference>
<keyword evidence="9" id="KW-0805">Transcription regulation</keyword>
<dbReference type="GO" id="GO:0045650">
    <property type="term" value="P:negative regulation of macrophage differentiation"/>
    <property type="evidence" value="ECO:0007669"/>
    <property type="project" value="Ensembl"/>
</dbReference>
<keyword evidence="2" id="KW-1017">Isopeptide bond</keyword>
<comment type="subcellular location">
    <subcellularLocation>
        <location evidence="1">Nucleus</location>
    </subcellularLocation>
</comment>
<dbReference type="InterPro" id="IPR036236">
    <property type="entry name" value="Znf_C2H2_sf"/>
</dbReference>
<feature type="domain" description="BTB" evidence="18">
    <location>
        <begin position="31"/>
        <end position="99"/>
    </location>
</feature>
<evidence type="ECO:0000256" key="10">
    <source>
        <dbReference type="ARBA" id="ARBA00023163"/>
    </source>
</evidence>
<evidence type="ECO:0000256" key="5">
    <source>
        <dbReference type="ARBA" id="ARBA00022737"/>
    </source>
</evidence>
<keyword evidence="8" id="KW-0832">Ubl conjugation</keyword>
<dbReference type="GO" id="GO:2001200">
    <property type="term" value="P:positive regulation of dendritic cell differentiation"/>
    <property type="evidence" value="ECO:0007669"/>
    <property type="project" value="Ensembl"/>
</dbReference>
<dbReference type="GO" id="GO:0030853">
    <property type="term" value="P:negative regulation of granulocyte differentiation"/>
    <property type="evidence" value="ECO:0007669"/>
    <property type="project" value="Ensembl"/>
</dbReference>
<dbReference type="SUPFAM" id="SSF57667">
    <property type="entry name" value="beta-beta-alpha zinc fingers"/>
    <property type="match status" value="1"/>
</dbReference>
<feature type="region of interest" description="Disordered" evidence="17">
    <location>
        <begin position="549"/>
        <end position="577"/>
    </location>
</feature>
<protein>
    <recommendedName>
        <fullName evidence="13">Zinc finger and BTB domain-containing protein 46</fullName>
    </recommendedName>
    <alternativeName>
        <fullName evidence="15">BTB-ZF protein expressed in effector lymphocytes</fullName>
    </alternativeName>
    <alternativeName>
        <fullName evidence="14">BTB/POZ domain-containing protein 4</fullName>
    </alternativeName>
</protein>
<dbReference type="GO" id="GO:0000785">
    <property type="term" value="C:chromatin"/>
    <property type="evidence" value="ECO:0007669"/>
    <property type="project" value="Ensembl"/>
</dbReference>
<gene>
    <name evidence="20" type="primary">ZBTB46</name>
</gene>
<dbReference type="Gene3D" id="3.30.160.60">
    <property type="entry name" value="Classic Zinc Finger"/>
    <property type="match status" value="2"/>
</dbReference>
<evidence type="ECO:0000256" key="13">
    <source>
        <dbReference type="ARBA" id="ARBA00070978"/>
    </source>
</evidence>
<evidence type="ECO:0000256" key="16">
    <source>
        <dbReference type="PROSITE-ProRule" id="PRU00042"/>
    </source>
</evidence>
<dbReference type="PROSITE" id="PS50097">
    <property type="entry name" value="BTB"/>
    <property type="match status" value="1"/>
</dbReference>
<dbReference type="PROSITE" id="PS50157">
    <property type="entry name" value="ZINC_FINGER_C2H2_2"/>
    <property type="match status" value="2"/>
</dbReference>
<feature type="region of interest" description="Disordered" evidence="17">
    <location>
        <begin position="256"/>
        <end position="329"/>
    </location>
</feature>
<dbReference type="GO" id="GO:0030225">
    <property type="term" value="P:macrophage differentiation"/>
    <property type="evidence" value="ECO:0007669"/>
    <property type="project" value="Ensembl"/>
</dbReference>
<feature type="compositionally biased region" description="Low complexity" evidence="17">
    <location>
        <begin position="549"/>
        <end position="567"/>
    </location>
</feature>
<feature type="compositionally biased region" description="Polar residues" evidence="17">
    <location>
        <begin position="304"/>
        <end position="324"/>
    </location>
</feature>
<dbReference type="PANTHER" id="PTHR46105">
    <property type="entry name" value="AGAP004733-PA"/>
    <property type="match status" value="1"/>
</dbReference>
<reference evidence="20 21" key="1">
    <citation type="submission" date="2013-03" db="EMBL/GenBank/DDBJ databases">
        <authorList>
            <person name="Warren W."/>
            <person name="Wilson R.K."/>
        </authorList>
    </citation>
    <scope>NUCLEOTIDE SEQUENCE</scope>
</reference>
<feature type="domain" description="C2H2-type" evidence="19">
    <location>
        <begin position="417"/>
        <end position="444"/>
    </location>
</feature>
<evidence type="ECO:0000259" key="18">
    <source>
        <dbReference type="PROSITE" id="PS50097"/>
    </source>
</evidence>
<evidence type="ECO:0000259" key="19">
    <source>
        <dbReference type="PROSITE" id="PS50157"/>
    </source>
</evidence>
<feature type="domain" description="C2H2-type" evidence="19">
    <location>
        <begin position="445"/>
        <end position="469"/>
    </location>
</feature>
<proteinExistence type="predicted"/>
<evidence type="ECO:0000256" key="17">
    <source>
        <dbReference type="SAM" id="MobiDB-lite"/>
    </source>
</evidence>
<evidence type="ECO:0000313" key="21">
    <source>
        <dbReference type="Proteomes" id="UP000233100"/>
    </source>
</evidence>
<dbReference type="GO" id="GO:0000978">
    <property type="term" value="F:RNA polymerase II cis-regulatory region sequence-specific DNA binding"/>
    <property type="evidence" value="ECO:0007669"/>
    <property type="project" value="TreeGrafter"/>
</dbReference>
<dbReference type="SMART" id="SM00355">
    <property type="entry name" value="ZnF_C2H2"/>
    <property type="match status" value="2"/>
</dbReference>
<organism evidence="20 21">
    <name type="scientific">Macaca fascicularis</name>
    <name type="common">Crab-eating macaque</name>
    <name type="synonym">Cynomolgus monkey</name>
    <dbReference type="NCBI Taxonomy" id="9541"/>
    <lineage>
        <taxon>Eukaryota</taxon>
        <taxon>Metazoa</taxon>
        <taxon>Chordata</taxon>
        <taxon>Craniata</taxon>
        <taxon>Vertebrata</taxon>
        <taxon>Euteleostomi</taxon>
        <taxon>Mammalia</taxon>
        <taxon>Eutheria</taxon>
        <taxon>Euarchontoglires</taxon>
        <taxon>Primates</taxon>
        <taxon>Haplorrhini</taxon>
        <taxon>Catarrhini</taxon>
        <taxon>Cercopithecidae</taxon>
        <taxon>Cercopithecinae</taxon>
        <taxon>Macaca</taxon>
    </lineage>
</organism>
<name>A0A2K5W1P7_MACFA</name>
<dbReference type="FunFam" id="3.30.160.60:FF:000379">
    <property type="entry name" value="Zinc finger and BTB domain-containing protein 46"/>
    <property type="match status" value="1"/>
</dbReference>
<evidence type="ECO:0000256" key="14">
    <source>
        <dbReference type="ARBA" id="ARBA00076030"/>
    </source>
</evidence>
<dbReference type="FunFam" id="3.30.710.10:FF:000045">
    <property type="entry name" value="zinc finger and BTB domain-containing protein 10"/>
    <property type="match status" value="1"/>
</dbReference>
<dbReference type="GO" id="GO:0002695">
    <property type="term" value="P:negative regulation of leukocyte activation"/>
    <property type="evidence" value="ECO:0007669"/>
    <property type="project" value="Ensembl"/>
</dbReference>
<dbReference type="CDD" id="cd18230">
    <property type="entry name" value="BTB_POZ_ZBTB46"/>
    <property type="match status" value="1"/>
</dbReference>
<dbReference type="GO" id="GO:0002273">
    <property type="term" value="P:plasmacytoid dendritic cell differentiation"/>
    <property type="evidence" value="ECO:0007669"/>
    <property type="project" value="Ensembl"/>
</dbReference>
<evidence type="ECO:0000256" key="12">
    <source>
        <dbReference type="ARBA" id="ARBA00055672"/>
    </source>
</evidence>
<keyword evidence="5" id="KW-0677">Repeat</keyword>
<dbReference type="GO" id="GO:0045656">
    <property type="term" value="P:negative regulation of monocyte differentiation"/>
    <property type="evidence" value="ECO:0007669"/>
    <property type="project" value="Ensembl"/>
</dbReference>
<dbReference type="GO" id="GO:0008270">
    <property type="term" value="F:zinc ion binding"/>
    <property type="evidence" value="ECO:0007669"/>
    <property type="project" value="UniProtKB-KW"/>
</dbReference>
<dbReference type="GO" id="GO:0005634">
    <property type="term" value="C:nucleus"/>
    <property type="evidence" value="ECO:0007669"/>
    <property type="project" value="UniProtKB-SubCell"/>
</dbReference>
<feature type="region of interest" description="Disordered" evidence="17">
    <location>
        <begin position="173"/>
        <end position="224"/>
    </location>
</feature>
<keyword evidence="6 16" id="KW-0863">Zinc-finger</keyword>
<dbReference type="Gene3D" id="3.30.710.10">
    <property type="entry name" value="Potassium Channel Kv1.1, Chain A"/>
    <property type="match status" value="1"/>
</dbReference>
<dbReference type="AlphaFoldDB" id="A0A2K5W1P7"/>
<dbReference type="InterPro" id="IPR050457">
    <property type="entry name" value="ZnFinger_BTB_dom_contain"/>
</dbReference>
<dbReference type="GO" id="GO:0030851">
    <property type="term" value="P:granulocyte differentiation"/>
    <property type="evidence" value="ECO:0007669"/>
    <property type="project" value="Ensembl"/>
</dbReference>
<evidence type="ECO:0000256" key="6">
    <source>
        <dbReference type="ARBA" id="ARBA00022771"/>
    </source>
</evidence>
<keyword evidence="10" id="KW-0804">Transcription</keyword>
<accession>A0A2K5W1P7</accession>
<dbReference type="PANTHER" id="PTHR46105:SF21">
    <property type="entry name" value="ZINC FINGER AND BTB DOMAIN CONTAINING 46"/>
    <property type="match status" value="1"/>
</dbReference>
<dbReference type="SUPFAM" id="SSF54695">
    <property type="entry name" value="POZ domain"/>
    <property type="match status" value="1"/>
</dbReference>
<evidence type="ECO:0000256" key="3">
    <source>
        <dbReference type="ARBA" id="ARBA00022553"/>
    </source>
</evidence>
<dbReference type="VEuPathDB" id="HostDB:ENSMFAG00000042680"/>